<comment type="caution">
    <text evidence="1">The sequence shown here is derived from an EMBL/GenBank/DDBJ whole genome shotgun (WGS) entry which is preliminary data.</text>
</comment>
<dbReference type="EMBL" id="JAPFFF010000005">
    <property type="protein sequence ID" value="KAK8890134.1"/>
    <property type="molecule type" value="Genomic_DNA"/>
</dbReference>
<proteinExistence type="predicted"/>
<evidence type="ECO:0000313" key="2">
    <source>
        <dbReference type="Proteomes" id="UP001470230"/>
    </source>
</evidence>
<organism evidence="1 2">
    <name type="scientific">Tritrichomonas musculus</name>
    <dbReference type="NCBI Taxonomy" id="1915356"/>
    <lineage>
        <taxon>Eukaryota</taxon>
        <taxon>Metamonada</taxon>
        <taxon>Parabasalia</taxon>
        <taxon>Tritrichomonadida</taxon>
        <taxon>Tritrichomonadidae</taxon>
        <taxon>Tritrichomonas</taxon>
    </lineage>
</organism>
<evidence type="ECO:0008006" key="3">
    <source>
        <dbReference type="Google" id="ProtNLM"/>
    </source>
</evidence>
<gene>
    <name evidence="1" type="ORF">M9Y10_034894</name>
</gene>
<reference evidence="1 2" key="1">
    <citation type="submission" date="2024-04" db="EMBL/GenBank/DDBJ databases">
        <title>Tritrichomonas musculus Genome.</title>
        <authorList>
            <person name="Alves-Ferreira E."/>
            <person name="Grigg M."/>
            <person name="Lorenzi H."/>
            <person name="Galac M."/>
        </authorList>
    </citation>
    <scope>NUCLEOTIDE SEQUENCE [LARGE SCALE GENOMIC DNA]</scope>
    <source>
        <strain evidence="1 2">EAF2021</strain>
    </source>
</reference>
<accession>A0ABR2KGD0</accession>
<name>A0ABR2KGD0_9EUKA</name>
<protein>
    <recommendedName>
        <fullName evidence="3">Mediator of RNA polymerase II transcription subunit 21</fullName>
    </recommendedName>
</protein>
<dbReference type="Proteomes" id="UP001470230">
    <property type="component" value="Unassembled WGS sequence"/>
</dbReference>
<keyword evidence="2" id="KW-1185">Reference proteome</keyword>
<evidence type="ECO:0000313" key="1">
    <source>
        <dbReference type="EMBL" id="KAK8890134.1"/>
    </source>
</evidence>
<sequence length="121" mass="13911">MSIQQKQYPNSEMSNDVEEKIKKIGEIDNALSQFLNFTTNEENIPIINSLLSFNSIIESDPDLSSKIENVEKSKEQKKKNGLDLSILQKSLEEKSKCNNQMRDDITNILSFLDNHESNLYI</sequence>